<evidence type="ECO:0000256" key="5">
    <source>
        <dbReference type="SAM" id="MobiDB-lite"/>
    </source>
</evidence>
<protein>
    <submittedName>
        <fullName evidence="8">EmrB/QacA subfamily drug resistance transporter</fullName>
    </submittedName>
</protein>
<comment type="subcellular location">
    <subcellularLocation>
        <location evidence="1">Cell membrane</location>
        <topology evidence="1">Multi-pass membrane protein</topology>
    </subcellularLocation>
</comment>
<feature type="transmembrane region" description="Helical" evidence="6">
    <location>
        <begin position="148"/>
        <end position="174"/>
    </location>
</feature>
<reference evidence="8 9" key="1">
    <citation type="submission" date="2019-02" db="EMBL/GenBank/DDBJ databases">
        <title>Sequencing the genomes of 1000 actinobacteria strains.</title>
        <authorList>
            <person name="Klenk H.-P."/>
        </authorList>
    </citation>
    <scope>NUCLEOTIDE SEQUENCE [LARGE SCALE GENOMIC DNA]</scope>
    <source>
        <strain evidence="8 9">DSM 45779</strain>
    </source>
</reference>
<comment type="caution">
    <text evidence="8">The sequence shown here is derived from an EMBL/GenBank/DDBJ whole genome shotgun (WGS) entry which is preliminary data.</text>
</comment>
<dbReference type="Pfam" id="PF07690">
    <property type="entry name" value="MFS_1"/>
    <property type="match status" value="1"/>
</dbReference>
<proteinExistence type="predicted"/>
<name>A0A4Q7UUN3_PSEST</name>
<feature type="transmembrane region" description="Helical" evidence="6">
    <location>
        <begin position="24"/>
        <end position="47"/>
    </location>
</feature>
<dbReference type="Gene3D" id="1.20.1720.10">
    <property type="entry name" value="Multidrug resistance protein D"/>
    <property type="match status" value="1"/>
</dbReference>
<feature type="transmembrane region" description="Helical" evidence="6">
    <location>
        <begin position="426"/>
        <end position="446"/>
    </location>
</feature>
<dbReference type="Proteomes" id="UP000291591">
    <property type="component" value="Unassembled WGS sequence"/>
</dbReference>
<dbReference type="InterPro" id="IPR036259">
    <property type="entry name" value="MFS_trans_sf"/>
</dbReference>
<feature type="transmembrane region" description="Helical" evidence="6">
    <location>
        <begin position="180"/>
        <end position="202"/>
    </location>
</feature>
<feature type="transmembrane region" description="Helical" evidence="6">
    <location>
        <begin position="59"/>
        <end position="78"/>
    </location>
</feature>
<evidence type="ECO:0000256" key="1">
    <source>
        <dbReference type="ARBA" id="ARBA00004651"/>
    </source>
</evidence>
<feature type="transmembrane region" description="Helical" evidence="6">
    <location>
        <begin position="90"/>
        <end position="113"/>
    </location>
</feature>
<feature type="compositionally biased region" description="Basic and acidic residues" evidence="5">
    <location>
        <begin position="492"/>
        <end position="501"/>
    </location>
</feature>
<evidence type="ECO:0000313" key="9">
    <source>
        <dbReference type="Proteomes" id="UP000291591"/>
    </source>
</evidence>
<dbReference type="EMBL" id="SHKL01000001">
    <property type="protein sequence ID" value="RZT85466.1"/>
    <property type="molecule type" value="Genomic_DNA"/>
</dbReference>
<keyword evidence="3 6" id="KW-1133">Transmembrane helix</keyword>
<feature type="transmembrane region" description="Helical" evidence="6">
    <location>
        <begin position="351"/>
        <end position="371"/>
    </location>
</feature>
<dbReference type="PRINTS" id="PR01036">
    <property type="entry name" value="TCRTETB"/>
</dbReference>
<dbReference type="PANTHER" id="PTHR42718:SF39">
    <property type="entry name" value="ACTINORHODIN TRANSPORTER-RELATED"/>
    <property type="match status" value="1"/>
</dbReference>
<dbReference type="SUPFAM" id="SSF103473">
    <property type="entry name" value="MFS general substrate transporter"/>
    <property type="match status" value="1"/>
</dbReference>
<dbReference type="InterPro" id="IPR011701">
    <property type="entry name" value="MFS"/>
</dbReference>
<keyword evidence="9" id="KW-1185">Reference proteome</keyword>
<dbReference type="InterPro" id="IPR020846">
    <property type="entry name" value="MFS_dom"/>
</dbReference>
<evidence type="ECO:0000259" key="7">
    <source>
        <dbReference type="PROSITE" id="PS50850"/>
    </source>
</evidence>
<dbReference type="AlphaFoldDB" id="A0A4Q7UUN3"/>
<organism evidence="8 9">
    <name type="scientific">Pseudonocardia sediminis</name>
    <dbReference type="NCBI Taxonomy" id="1397368"/>
    <lineage>
        <taxon>Bacteria</taxon>
        <taxon>Bacillati</taxon>
        <taxon>Actinomycetota</taxon>
        <taxon>Actinomycetes</taxon>
        <taxon>Pseudonocardiales</taxon>
        <taxon>Pseudonocardiaceae</taxon>
        <taxon>Pseudonocardia</taxon>
    </lineage>
</organism>
<feature type="domain" description="Major facilitator superfamily (MFS) profile" evidence="7">
    <location>
        <begin position="24"/>
        <end position="478"/>
    </location>
</feature>
<keyword evidence="4 6" id="KW-0472">Membrane</keyword>
<evidence type="ECO:0000256" key="3">
    <source>
        <dbReference type="ARBA" id="ARBA00022989"/>
    </source>
</evidence>
<keyword evidence="2 6" id="KW-0812">Transmembrane</keyword>
<feature type="transmembrane region" description="Helical" evidence="6">
    <location>
        <begin position="452"/>
        <end position="474"/>
    </location>
</feature>
<gene>
    <name evidence="8" type="ORF">EV383_2332</name>
</gene>
<evidence type="ECO:0000256" key="2">
    <source>
        <dbReference type="ARBA" id="ARBA00022692"/>
    </source>
</evidence>
<feature type="transmembrane region" description="Helical" evidence="6">
    <location>
        <begin position="285"/>
        <end position="307"/>
    </location>
</feature>
<feature type="transmembrane region" description="Helical" evidence="6">
    <location>
        <begin position="214"/>
        <end position="234"/>
    </location>
</feature>
<sequence length="501" mass="51520">MSSGASTTAVPSAPGEPDPRRWKALWVTLVAGFMSLLDVSIVAVALPSMQRGLDTTPGGVQWVVSGYALTFGLALVPAGRLGDAFGRRRMFLIALALFVLFSVAAGAAPSIGWLAAARLAQGLAAGMLAPQNSGLIQNLFSGDERGRAFGLFGATVGISTAVGPIVGGVILALFGEAEGWRWIFFVNLPIGIVALVLAARLIPPVPGAGEGHRSIDWVGVGLLGGAVLAVLLPLVQAESGGLGRLWWLFVVGTALGGAFVLWERRVLRRETEPLLDVRLVTATPGYAWGAALGAVYFIGFSGVWIVLAQFFQSGLGYTPLQSGLAVAPFALGSAFSAAWGGRLVQRHGRRLTVFGLVVVIAGFGTAALLLGTLDPSVVGWAIAPAMLVGGIGGGFVISPNLTMTLREVPVRMAGSAGGALQTGQRIGATIGTAALPGVFYAVLASGGGDYQAAISLTLVATLVVLLVVLVIALADLRAGRSRPVPVSGSGETFEHHHLHYD</sequence>
<dbReference type="PROSITE" id="PS50850">
    <property type="entry name" value="MFS"/>
    <property type="match status" value="1"/>
</dbReference>
<dbReference type="GO" id="GO:0005886">
    <property type="term" value="C:plasma membrane"/>
    <property type="evidence" value="ECO:0007669"/>
    <property type="project" value="UniProtKB-SubCell"/>
</dbReference>
<feature type="transmembrane region" description="Helical" evidence="6">
    <location>
        <begin position="377"/>
        <end position="405"/>
    </location>
</feature>
<feature type="region of interest" description="Disordered" evidence="5">
    <location>
        <begin position="481"/>
        <end position="501"/>
    </location>
</feature>
<feature type="transmembrane region" description="Helical" evidence="6">
    <location>
        <begin position="319"/>
        <end position="339"/>
    </location>
</feature>
<evidence type="ECO:0000256" key="4">
    <source>
        <dbReference type="ARBA" id="ARBA00023136"/>
    </source>
</evidence>
<dbReference type="PANTHER" id="PTHR42718">
    <property type="entry name" value="MAJOR FACILITATOR SUPERFAMILY MULTIDRUG TRANSPORTER MFSC"/>
    <property type="match status" value="1"/>
</dbReference>
<evidence type="ECO:0000313" key="8">
    <source>
        <dbReference type="EMBL" id="RZT85466.1"/>
    </source>
</evidence>
<evidence type="ECO:0000256" key="6">
    <source>
        <dbReference type="SAM" id="Phobius"/>
    </source>
</evidence>
<dbReference type="CDD" id="cd17321">
    <property type="entry name" value="MFS_MMR_MDR_like"/>
    <property type="match status" value="1"/>
</dbReference>
<dbReference type="GO" id="GO:0022857">
    <property type="term" value="F:transmembrane transporter activity"/>
    <property type="evidence" value="ECO:0007669"/>
    <property type="project" value="InterPro"/>
</dbReference>
<dbReference type="Gene3D" id="1.20.1250.20">
    <property type="entry name" value="MFS general substrate transporter like domains"/>
    <property type="match status" value="1"/>
</dbReference>
<accession>A0A4Q7UUN3</accession>
<feature type="transmembrane region" description="Helical" evidence="6">
    <location>
        <begin position="246"/>
        <end position="264"/>
    </location>
</feature>